<dbReference type="InterPro" id="IPR013341">
    <property type="entry name" value="Mandelate_racemase_N_dom"/>
</dbReference>
<evidence type="ECO:0000313" key="9">
    <source>
        <dbReference type="EMBL" id="KAB2584462.1"/>
    </source>
</evidence>
<dbReference type="InterPro" id="IPR013342">
    <property type="entry name" value="Mandelate_racemase_C"/>
</dbReference>
<comment type="cofactor">
    <cofactor evidence="1">
        <name>a divalent metal cation</name>
        <dbReference type="ChEBI" id="CHEBI:60240"/>
    </cofactor>
</comment>
<dbReference type="Pfam" id="PF02746">
    <property type="entry name" value="MR_MLE_N"/>
    <property type="match status" value="1"/>
</dbReference>
<name>A0A0C2ZY26_RHOER</name>
<evidence type="ECO:0000256" key="5">
    <source>
        <dbReference type="ARBA" id="ARBA00023239"/>
    </source>
</evidence>
<dbReference type="SMART" id="SM00922">
    <property type="entry name" value="MR_MLE"/>
    <property type="match status" value="1"/>
</dbReference>
<dbReference type="GO" id="GO:0046872">
    <property type="term" value="F:metal ion binding"/>
    <property type="evidence" value="ECO:0007669"/>
    <property type="project" value="UniProtKB-KW"/>
</dbReference>
<gene>
    <name evidence="9" type="ORF">BS297_15390</name>
</gene>
<dbReference type="InterPro" id="IPR029065">
    <property type="entry name" value="Enolase_C-like"/>
</dbReference>
<dbReference type="InterPro" id="IPR010197">
    <property type="entry name" value="OSBS/NAAAR"/>
</dbReference>
<reference evidence="9 10" key="1">
    <citation type="journal article" date="2017" name="Poromechanics V (2013)">
        <title>Genomic Characterization of the Arsenic-Tolerant Actinobacterium, &lt;i&gt;Rhodococcus erythropolis&lt;/i&gt; S43.</title>
        <authorList>
            <person name="Retamal-Morales G."/>
            <person name="Mehnert M."/>
            <person name="Schwabe R."/>
            <person name="Tischler D."/>
            <person name="Schloemann M."/>
            <person name="Levican G.J."/>
        </authorList>
    </citation>
    <scope>NUCLEOTIDE SEQUENCE [LARGE SCALE GENOMIC DNA]</scope>
    <source>
        <strain evidence="9 10">S43</strain>
    </source>
</reference>
<dbReference type="UniPathway" id="UPA01057">
    <property type="reaction ID" value="UER00165"/>
</dbReference>
<dbReference type="SFLD" id="SFLDF00009">
    <property type="entry name" value="o-succinylbenzoate_synthase"/>
    <property type="match status" value="1"/>
</dbReference>
<proteinExistence type="predicted"/>
<dbReference type="SFLD" id="SFLDS00001">
    <property type="entry name" value="Enolase"/>
    <property type="match status" value="1"/>
</dbReference>
<keyword evidence="3" id="KW-0479">Metal-binding</keyword>
<dbReference type="InterPro" id="IPR036849">
    <property type="entry name" value="Enolase-like_C_sf"/>
</dbReference>
<sequence length="371" mass="39982">MKIDGVELRRAAMPLKAPFRTSFGTETTKDVLFVKVVTSESAGWGECVAMSEPRYCSEYTDGAAEVLRKFLIPSLGELTDPDVHALSATMEQFAGHPMAKAALETAFLDAELRAAGTSMSSYLGAVVDRVPAGVSVGIKNSIDELLEEVAGFLDAGYLRIKLKIEPGWDIEPVRAVRERFGDDVLLQVDANTAYTLADARHLQRLDDFDLLLIEQPLPEEELRGHARLAEMMRTPVCLDESITSAKVTADALAIGACSVVNIKPGRVGGYLESRRIHDVCKANGIAVWCGGMLETGIGRAANVALAALPGFVLPGDTSASDRYFAEDITEPFVLDNGYVKVPEGPGIGVEPIPDLLEAITTSVEWIGMDRL</sequence>
<evidence type="ECO:0000313" key="10">
    <source>
        <dbReference type="Proteomes" id="UP000325576"/>
    </source>
</evidence>
<dbReference type="PANTHER" id="PTHR48073">
    <property type="entry name" value="O-SUCCINYLBENZOATE SYNTHASE-RELATED"/>
    <property type="match status" value="1"/>
</dbReference>
<evidence type="ECO:0000259" key="8">
    <source>
        <dbReference type="SMART" id="SM00922"/>
    </source>
</evidence>
<protein>
    <recommendedName>
        <fullName evidence="6 7">o-succinylbenzoate synthase</fullName>
        <ecNumber evidence="6 7">4.2.1.113</ecNumber>
    </recommendedName>
</protein>
<dbReference type="Gene3D" id="3.20.20.120">
    <property type="entry name" value="Enolase-like C-terminal domain"/>
    <property type="match status" value="1"/>
</dbReference>
<dbReference type="CDD" id="cd03317">
    <property type="entry name" value="NAAAR"/>
    <property type="match status" value="1"/>
</dbReference>
<evidence type="ECO:0000256" key="1">
    <source>
        <dbReference type="ARBA" id="ARBA00001968"/>
    </source>
</evidence>
<feature type="domain" description="Mandelate racemase/muconate lactonizing enzyme C-terminal" evidence="8">
    <location>
        <begin position="142"/>
        <end position="235"/>
    </location>
</feature>
<dbReference type="RefSeq" id="WP_042950884.1">
    <property type="nucleotide sequence ID" value="NZ_JANFQN010000003.1"/>
</dbReference>
<dbReference type="GO" id="GO:0016854">
    <property type="term" value="F:racemase and epimerase activity"/>
    <property type="evidence" value="ECO:0007669"/>
    <property type="project" value="UniProtKB-ARBA"/>
</dbReference>
<accession>A0A0C2ZY26</accession>
<dbReference type="GO" id="GO:0043748">
    <property type="term" value="F:O-succinylbenzoate synthase activity"/>
    <property type="evidence" value="ECO:0007669"/>
    <property type="project" value="UniProtKB-EC"/>
</dbReference>
<evidence type="ECO:0000256" key="3">
    <source>
        <dbReference type="ARBA" id="ARBA00022723"/>
    </source>
</evidence>
<evidence type="ECO:0000256" key="7">
    <source>
        <dbReference type="NCBIfam" id="TIGR01928"/>
    </source>
</evidence>
<dbReference type="PANTHER" id="PTHR48073:SF5">
    <property type="entry name" value="O-SUCCINYLBENZOATE SYNTHASE"/>
    <property type="match status" value="1"/>
</dbReference>
<comment type="caution">
    <text evidence="9">The sequence shown here is derived from an EMBL/GenBank/DDBJ whole genome shotgun (WGS) entry which is preliminary data.</text>
</comment>
<dbReference type="UniPathway" id="UPA00079"/>
<dbReference type="SUPFAM" id="SSF54826">
    <property type="entry name" value="Enolase N-terminal domain-like"/>
    <property type="match status" value="1"/>
</dbReference>
<dbReference type="Pfam" id="PF13378">
    <property type="entry name" value="MR_MLE_C"/>
    <property type="match status" value="1"/>
</dbReference>
<keyword evidence="2" id="KW-0474">Menaquinone biosynthesis</keyword>
<dbReference type="AlphaFoldDB" id="A0A0C2ZY26"/>
<dbReference type="Proteomes" id="UP000325576">
    <property type="component" value="Unassembled WGS sequence"/>
</dbReference>
<evidence type="ECO:0000256" key="6">
    <source>
        <dbReference type="ARBA" id="ARBA00029491"/>
    </source>
</evidence>
<dbReference type="SFLD" id="SFLDG00180">
    <property type="entry name" value="muconate_cycloisomerase"/>
    <property type="match status" value="1"/>
</dbReference>
<dbReference type="EC" id="4.2.1.113" evidence="6 7"/>
<evidence type="ECO:0000256" key="2">
    <source>
        <dbReference type="ARBA" id="ARBA00022428"/>
    </source>
</evidence>
<keyword evidence="4" id="KW-0460">Magnesium</keyword>
<dbReference type="NCBIfam" id="TIGR01928">
    <property type="entry name" value="menC_lowGC_arch"/>
    <property type="match status" value="1"/>
</dbReference>
<dbReference type="InterPro" id="IPR029017">
    <property type="entry name" value="Enolase-like_N"/>
</dbReference>
<keyword evidence="5" id="KW-0456">Lyase</keyword>
<dbReference type="Gene3D" id="3.30.390.10">
    <property type="entry name" value="Enolase-like, N-terminal domain"/>
    <property type="match status" value="1"/>
</dbReference>
<dbReference type="EMBL" id="MRBO01000437">
    <property type="protein sequence ID" value="KAB2584462.1"/>
    <property type="molecule type" value="Genomic_DNA"/>
</dbReference>
<dbReference type="SUPFAM" id="SSF51604">
    <property type="entry name" value="Enolase C-terminal domain-like"/>
    <property type="match status" value="1"/>
</dbReference>
<evidence type="ECO:0000256" key="4">
    <source>
        <dbReference type="ARBA" id="ARBA00022842"/>
    </source>
</evidence>
<dbReference type="GO" id="GO:0009234">
    <property type="term" value="P:menaquinone biosynthetic process"/>
    <property type="evidence" value="ECO:0007669"/>
    <property type="project" value="UniProtKB-UniRule"/>
</dbReference>
<organism evidence="9 10">
    <name type="scientific">Rhodococcus erythropolis</name>
    <name type="common">Arthrobacter picolinophilus</name>
    <dbReference type="NCBI Taxonomy" id="1833"/>
    <lineage>
        <taxon>Bacteria</taxon>
        <taxon>Bacillati</taxon>
        <taxon>Actinomycetota</taxon>
        <taxon>Actinomycetes</taxon>
        <taxon>Mycobacteriales</taxon>
        <taxon>Nocardiaceae</taxon>
        <taxon>Rhodococcus</taxon>
        <taxon>Rhodococcus erythropolis group</taxon>
    </lineage>
</organism>